<evidence type="ECO:0000313" key="2">
    <source>
        <dbReference type="EMBL" id="GEO82403.1"/>
    </source>
</evidence>
<dbReference type="EMBL" id="BJZO01000076">
    <property type="protein sequence ID" value="GEO82403.1"/>
    <property type="molecule type" value="Genomic_DNA"/>
</dbReference>
<evidence type="ECO:0000259" key="1">
    <source>
        <dbReference type="SMART" id="SM00318"/>
    </source>
</evidence>
<dbReference type="SUPFAM" id="SSF50199">
    <property type="entry name" value="Staphylococcal nuclease"/>
    <property type="match status" value="1"/>
</dbReference>
<dbReference type="Proteomes" id="UP000321567">
    <property type="component" value="Unassembled WGS sequence"/>
</dbReference>
<evidence type="ECO:0000313" key="3">
    <source>
        <dbReference type="Proteomes" id="UP000321567"/>
    </source>
</evidence>
<feature type="domain" description="TNase-like" evidence="1">
    <location>
        <begin position="41"/>
        <end position="167"/>
    </location>
</feature>
<dbReference type="OrthoDB" id="9805504at2"/>
<dbReference type="Pfam" id="PF00565">
    <property type="entry name" value="SNase"/>
    <property type="match status" value="1"/>
</dbReference>
<keyword evidence="3" id="KW-1185">Reference proteome</keyword>
<dbReference type="InterPro" id="IPR035437">
    <property type="entry name" value="SNase_OB-fold_sf"/>
</dbReference>
<comment type="caution">
    <text evidence="2">The sequence shown here is derived from an EMBL/GenBank/DDBJ whole genome shotgun (WGS) entry which is preliminary data.</text>
</comment>
<dbReference type="InterPro" id="IPR016071">
    <property type="entry name" value="Staphylococal_nuclease_OB-fold"/>
</dbReference>
<sequence length="183" mass="19698">MRKGYITPRLWWVGVGLIALGGAGTVSLPAEAQQPEVSGPACVTDAGHLVINGKRSYGACQGGTPVVLANIDAPGIAQTCQAPSGQTWPCGRWAAYFLLELTKNKTIRCLGEEKDANGGLIAVCLVERMEINHALVSMGWALPANATIRYHDAMEEAREKRAGLWQGTFDRPSDWNARHGKDK</sequence>
<gene>
    <name evidence="2" type="ORF">ROR02_25340</name>
</gene>
<dbReference type="Gene3D" id="2.40.50.90">
    <property type="match status" value="1"/>
</dbReference>
<reference evidence="2 3" key="1">
    <citation type="submission" date="2019-07" db="EMBL/GenBank/DDBJ databases">
        <title>Whole genome shotgun sequence of Rhodospirillum oryzae NBRC 107573.</title>
        <authorList>
            <person name="Hosoyama A."/>
            <person name="Uohara A."/>
            <person name="Ohji S."/>
            <person name="Ichikawa N."/>
        </authorList>
    </citation>
    <scope>NUCLEOTIDE SEQUENCE [LARGE SCALE GENOMIC DNA]</scope>
    <source>
        <strain evidence="2 3">NBRC 107573</strain>
    </source>
</reference>
<accession>A0A512HAC1</accession>
<protein>
    <submittedName>
        <fullName evidence="2">Nuclease</fullName>
    </submittedName>
</protein>
<name>A0A512HAC1_9PROT</name>
<dbReference type="AlphaFoldDB" id="A0A512HAC1"/>
<proteinExistence type="predicted"/>
<dbReference type="SMART" id="SM00318">
    <property type="entry name" value="SNc"/>
    <property type="match status" value="1"/>
</dbReference>
<dbReference type="RefSeq" id="WP_147164425.1">
    <property type="nucleotide sequence ID" value="NZ_BJZO01000076.1"/>
</dbReference>
<organism evidence="2 3">
    <name type="scientific">Pararhodospirillum oryzae</name>
    <dbReference type="NCBI Taxonomy" id="478448"/>
    <lineage>
        <taxon>Bacteria</taxon>
        <taxon>Pseudomonadati</taxon>
        <taxon>Pseudomonadota</taxon>
        <taxon>Alphaproteobacteria</taxon>
        <taxon>Rhodospirillales</taxon>
        <taxon>Rhodospirillaceae</taxon>
        <taxon>Pararhodospirillum</taxon>
    </lineage>
</organism>